<dbReference type="EMBL" id="AP014548">
    <property type="protein sequence ID" value="BAO55970.1"/>
    <property type="molecule type" value="Genomic_DNA"/>
</dbReference>
<sequence length="908" mass="98624">MADIFCPDDIVVDATPGACGAIVHFEDATTPDIPQAQEVIMLFEGAAEDDSPYIENGMRLDGNGLSHIDAPWPIPCNNRQGAAIHPNTSNTWTYNDGQPFTPTRLFVCSTNMRFTTGDCGTEFIPATTGEVTFPDTPEWQNITSMVWEQWGDDFDASMDNFRFIPSAVQQTEGLESGCFFPVGTTPVTFSATDVDGTVTTCTFNVTVRDVEKPFLELKEFTTALDASQLAKITIEDITTSLPTDNCAIDTIVISRTIFTCSDVGTNEITVTVTDVNGNVSSDTVIITIDGSTSNSGIDPITDAVSCESYTLPQITGENLSGSQRYYTQPNGMGQSFNEADVLVFSDFAAYPVQLFAYDGSSSKECKPQATFQLTIETPSQLQPIGDVLACENFIFPEIDGTNLSGNQAYFTESGGEGIKYETGDEITRDPEQTYPITIFIYDQTSTAACGTEVSFQLDLTACELEVNIEASQNEICDNDISSIALTAVTNPENALGTYSYTWRKNGDPDIVSTSKTYNLIPAFTSLYEVTVVDDGAAATVNTAKASIEIQVNEAPIIAAPYAIEICDTNDSGTGTEVMDLTTLSDNISLDIENTTVTYHDTQEFANSGTSPLPSIYELNMPETLIYARVTNENTGCFETTRITLVLNESPVILLAQNYALCSSNDDNNSPTILLDSGLETLNYDFEWSVDRGNGSESLPSTDASIVANEIGTYTVVATNLDTGCSATATTIVDAATQPTEVSAVAEVSAVLNTHRIQASLTPAPGDNSRFQVRLDDGIWYDMNARAGEFFYNFQGIETGNGVHQVYFRDTIGCFYDQVEVLLVGVPQFFTPNGDGYNDYWNVFGSNQLLEDSKVSIFDRYGKLLSQLTTTSAGWDGSFNGEPLPSTDYWFTLELNDGQVVKGHFAMKR</sequence>
<evidence type="ECO:0000256" key="1">
    <source>
        <dbReference type="ARBA" id="ARBA00022737"/>
    </source>
</evidence>
<feature type="domain" description="HYR" evidence="2">
    <location>
        <begin position="117"/>
        <end position="209"/>
    </location>
</feature>
<dbReference type="KEGG" id="nmf:NMS_1961"/>
<keyword evidence="1" id="KW-0677">Repeat</keyword>
<dbReference type="RefSeq" id="WP_158448989.1">
    <property type="nucleotide sequence ID" value="NZ_AP014548.1"/>
</dbReference>
<dbReference type="NCBIfam" id="TIGR04131">
    <property type="entry name" value="Bac_Flav_CTERM"/>
    <property type="match status" value="1"/>
</dbReference>
<proteinExistence type="predicted"/>
<dbReference type="HOGENOM" id="CLU_319787_0_0_10"/>
<accession>W8VS27</accession>
<dbReference type="PROSITE" id="PS50825">
    <property type="entry name" value="HYR"/>
    <property type="match status" value="1"/>
</dbReference>
<evidence type="ECO:0000313" key="4">
    <source>
        <dbReference type="Proteomes" id="UP000031760"/>
    </source>
</evidence>
<dbReference type="Proteomes" id="UP000031760">
    <property type="component" value="Chromosome"/>
</dbReference>
<evidence type="ECO:0000313" key="3">
    <source>
        <dbReference type="EMBL" id="BAO55970.1"/>
    </source>
</evidence>
<dbReference type="InterPro" id="IPR003410">
    <property type="entry name" value="HYR_dom"/>
</dbReference>
<reference evidence="3 4" key="1">
    <citation type="journal article" date="2014" name="Proc. Natl. Acad. Sci. U.S.A.">
        <title>Functional characterization of flavobacteria rhodopsins reveals a unique class of light-driven chloride pump in bacteria.</title>
        <authorList>
            <person name="Yoshizawa S."/>
            <person name="Kumagai Y."/>
            <person name="Kim H."/>
            <person name="Ogura Y."/>
            <person name="Hayashi T."/>
            <person name="Iwasaki W."/>
            <person name="DeLong E.F."/>
            <person name="Kogure K."/>
        </authorList>
    </citation>
    <scope>NUCLEOTIDE SEQUENCE [LARGE SCALE GENOMIC DNA]</scope>
    <source>
        <strain evidence="3 4">S1-08</strain>
    </source>
</reference>
<name>W8VS27_9FLAO</name>
<dbReference type="Pfam" id="PF02494">
    <property type="entry name" value="HYR"/>
    <property type="match status" value="1"/>
</dbReference>
<dbReference type="AlphaFoldDB" id="W8VS27"/>
<gene>
    <name evidence="3" type="ORF">NMS_1961</name>
</gene>
<organism evidence="3 4">
    <name type="scientific">Nonlabens marinus S1-08</name>
    <dbReference type="NCBI Taxonomy" id="1454201"/>
    <lineage>
        <taxon>Bacteria</taxon>
        <taxon>Pseudomonadati</taxon>
        <taxon>Bacteroidota</taxon>
        <taxon>Flavobacteriia</taxon>
        <taxon>Flavobacteriales</taxon>
        <taxon>Flavobacteriaceae</taxon>
        <taxon>Nonlabens</taxon>
    </lineage>
</organism>
<dbReference type="OrthoDB" id="2582440at2"/>
<keyword evidence="4" id="KW-1185">Reference proteome</keyword>
<dbReference type="Pfam" id="PF13585">
    <property type="entry name" value="CHU_C"/>
    <property type="match status" value="1"/>
</dbReference>
<dbReference type="InterPro" id="IPR026341">
    <property type="entry name" value="T9SS_type_B"/>
</dbReference>
<evidence type="ECO:0000259" key="2">
    <source>
        <dbReference type="PROSITE" id="PS50825"/>
    </source>
</evidence>
<protein>
    <recommendedName>
        <fullName evidence="2">HYR domain-containing protein</fullName>
    </recommendedName>
</protein>
<dbReference type="STRING" id="1454201.NMS_1961"/>